<proteinExistence type="predicted"/>
<dbReference type="Proteomes" id="UP001465755">
    <property type="component" value="Unassembled WGS sequence"/>
</dbReference>
<organism evidence="1 2">
    <name type="scientific">Symbiochloris irregularis</name>
    <dbReference type="NCBI Taxonomy" id="706552"/>
    <lineage>
        <taxon>Eukaryota</taxon>
        <taxon>Viridiplantae</taxon>
        <taxon>Chlorophyta</taxon>
        <taxon>core chlorophytes</taxon>
        <taxon>Trebouxiophyceae</taxon>
        <taxon>Trebouxiales</taxon>
        <taxon>Trebouxiaceae</taxon>
        <taxon>Symbiochloris</taxon>
    </lineage>
</organism>
<evidence type="ECO:0000313" key="1">
    <source>
        <dbReference type="EMBL" id="KAK9794395.1"/>
    </source>
</evidence>
<gene>
    <name evidence="1" type="ORF">WJX73_008352</name>
</gene>
<evidence type="ECO:0008006" key="3">
    <source>
        <dbReference type="Google" id="ProtNLM"/>
    </source>
</evidence>
<accession>A0AAW1NTP9</accession>
<dbReference type="Gene3D" id="1.20.120.1240">
    <property type="entry name" value="Dynamin, middle domain"/>
    <property type="match status" value="1"/>
</dbReference>
<comment type="caution">
    <text evidence="1">The sequence shown here is derived from an EMBL/GenBank/DDBJ whole genome shotgun (WGS) entry which is preliminary data.</text>
</comment>
<reference evidence="1 2" key="1">
    <citation type="journal article" date="2024" name="Nat. Commun.">
        <title>Phylogenomics reveals the evolutionary origins of lichenization in chlorophyte algae.</title>
        <authorList>
            <person name="Puginier C."/>
            <person name="Libourel C."/>
            <person name="Otte J."/>
            <person name="Skaloud P."/>
            <person name="Haon M."/>
            <person name="Grisel S."/>
            <person name="Petersen M."/>
            <person name="Berrin J.G."/>
            <person name="Delaux P.M."/>
            <person name="Dal Grande F."/>
            <person name="Keller J."/>
        </authorList>
    </citation>
    <scope>NUCLEOTIDE SEQUENCE [LARGE SCALE GENOMIC DNA]</scope>
    <source>
        <strain evidence="1 2">SAG 2036</strain>
    </source>
</reference>
<sequence length="204" mass="23154">MLPARIQAWKAFGGRSWLYGPDSLAHLTTIMEESSGVTLPDVTISDAVGDTFREKIWCKLEDPAHVYLSEAHTYVVKVFSALIDAEFGDYPRLAGVFKAQWLTKEKIYKSQFQLGAYTQIAMQLLWDEFPKMVRVHMVEEMGPAIMSKLSLFKDREADLLGLMTNPQKAAQLQRDRAQVQDYNKALKDLSSIWDALSFSGLRQS</sequence>
<name>A0AAW1NTP9_9CHLO</name>
<evidence type="ECO:0000313" key="2">
    <source>
        <dbReference type="Proteomes" id="UP001465755"/>
    </source>
</evidence>
<dbReference type="EMBL" id="JALJOQ010000138">
    <property type="protein sequence ID" value="KAK9794395.1"/>
    <property type="molecule type" value="Genomic_DNA"/>
</dbReference>
<protein>
    <recommendedName>
        <fullName evidence="3">GED domain-containing protein</fullName>
    </recommendedName>
</protein>
<dbReference type="AlphaFoldDB" id="A0AAW1NTP9"/>
<keyword evidence="2" id="KW-1185">Reference proteome</keyword>